<dbReference type="AlphaFoldDB" id="A0A7X6ID88"/>
<evidence type="ECO:0000313" key="3">
    <source>
        <dbReference type="Proteomes" id="UP000534783"/>
    </source>
</evidence>
<dbReference type="RefSeq" id="WP_168063268.1">
    <property type="nucleotide sequence ID" value="NZ_VTOW01000006.1"/>
</dbReference>
<keyword evidence="3" id="KW-1185">Reference proteome</keyword>
<reference evidence="2 3" key="1">
    <citation type="journal article" date="2020" name="Nature">
        <title>Bacterial chemolithoautotrophy via manganese oxidation.</title>
        <authorList>
            <person name="Yu H."/>
            <person name="Leadbetter J.R."/>
        </authorList>
    </citation>
    <scope>NUCLEOTIDE SEQUENCE [LARGE SCALE GENOMIC DNA]</scope>
    <source>
        <strain evidence="2 3">Mn-1</strain>
    </source>
</reference>
<evidence type="ECO:0000313" key="2">
    <source>
        <dbReference type="EMBL" id="NKE73315.1"/>
    </source>
</evidence>
<proteinExistence type="predicted"/>
<gene>
    <name evidence="2" type="ORF">MNODULE_21380</name>
</gene>
<dbReference type="InterPro" id="IPR012312">
    <property type="entry name" value="Hemerythrin-like"/>
</dbReference>
<feature type="domain" description="Hemerythrin-like" evidence="1">
    <location>
        <begin position="17"/>
        <end position="157"/>
    </location>
</feature>
<dbReference type="EMBL" id="VTOW01000006">
    <property type="protein sequence ID" value="NKE73315.1"/>
    <property type="molecule type" value="Genomic_DNA"/>
</dbReference>
<name>A0A7X6ID88_9BACT</name>
<organism evidence="2 3">
    <name type="scientific">Candidatus Manganitrophus noduliformans</name>
    <dbReference type="NCBI Taxonomy" id="2606439"/>
    <lineage>
        <taxon>Bacteria</taxon>
        <taxon>Pseudomonadati</taxon>
        <taxon>Nitrospirota</taxon>
        <taxon>Nitrospiria</taxon>
        <taxon>Candidatus Troglogloeales</taxon>
        <taxon>Candidatus Manganitrophaceae</taxon>
        <taxon>Candidatus Manganitrophus</taxon>
    </lineage>
</organism>
<evidence type="ECO:0000259" key="1">
    <source>
        <dbReference type="Pfam" id="PF01814"/>
    </source>
</evidence>
<sequence length="197" mass="22221">MPITIGRGPEVTFTNPLGWLRGCHDRIAHFLKVLATVAIRRQWGALHRADREALEAFLRYFREAAPKHTEDEEQSLFPRLKESTAPSAVALRPTLDALAAEHRTIQKIQSEAEQLVERWLMEGQLLPHEGKRLLALLPPLQGSYEKHMEVEDREVFSVAARVLTASQMVAMGREMAKRRGIDPDLAIAYPMEGPPAD</sequence>
<protein>
    <submittedName>
        <fullName evidence="2">Hemerythrin domain-containing protein</fullName>
    </submittedName>
</protein>
<dbReference type="Gene3D" id="1.20.120.520">
    <property type="entry name" value="nmb1532 protein domain like"/>
    <property type="match status" value="1"/>
</dbReference>
<accession>A0A7X6ID88</accession>
<comment type="caution">
    <text evidence="2">The sequence shown here is derived from an EMBL/GenBank/DDBJ whole genome shotgun (WGS) entry which is preliminary data.</text>
</comment>
<dbReference type="CDD" id="cd12108">
    <property type="entry name" value="Hr-like"/>
    <property type="match status" value="1"/>
</dbReference>
<dbReference type="Proteomes" id="UP000534783">
    <property type="component" value="Unassembled WGS sequence"/>
</dbReference>
<dbReference type="Pfam" id="PF01814">
    <property type="entry name" value="Hemerythrin"/>
    <property type="match status" value="1"/>
</dbReference>